<reference evidence="4 5" key="1">
    <citation type="journal article" date="2020" name="Nat. Food">
        <title>A phased Vanilla planifolia genome enables genetic improvement of flavour and production.</title>
        <authorList>
            <person name="Hasing T."/>
            <person name="Tang H."/>
            <person name="Brym M."/>
            <person name="Khazi F."/>
            <person name="Huang T."/>
            <person name="Chambers A.H."/>
        </authorList>
    </citation>
    <scope>NUCLEOTIDE SEQUENCE [LARGE SCALE GENOMIC DNA]</scope>
    <source>
        <tissue evidence="4">Leaf</tissue>
    </source>
</reference>
<dbReference type="OrthoDB" id="163257at2759"/>
<dbReference type="Proteomes" id="UP000639772">
    <property type="component" value="Unassembled WGS sequence"/>
</dbReference>
<accession>A0A835V5S7</accession>
<feature type="compositionally biased region" description="Basic and acidic residues" evidence="2">
    <location>
        <begin position="126"/>
        <end position="169"/>
    </location>
</feature>
<sequence>MSGGFFRGTSADQDTRFSNKQAKLLKSQKFAPELDHPVDMTKVKMDVIRPWIAARATELLGFEDEVLINFVYGLLDGKNVDGKKIQIQLTGFMEKNTGKFMKELWSLLLSAQKNISGVPQQFLDAKEEEQRKKKEENDRIAQEIQKKKEKTNRELERERKLRTDSDDGMTKSIYSDADPLTKPRASSDQPVEGSEKGGRYARKSRNEHSSSEDRSNGRKGHKSRSLSAASHSQRYSDSPIRRHLSPTRRSLTPRRRKSPHARRRRSTSRLRHKSPSPYWRRSSHSRRSPFLPRRSPSPRHRRSRSPVVADPCTTPEGYLLHCIVGLLHYAEGLQYDEGNLPPCIEDLLQSNIDHLYLCEGDLHHLDVLLFVIGPRLDQGTNQLLLPREDHLNVNL</sequence>
<feature type="compositionally biased region" description="Basic residues" evidence="2">
    <location>
        <begin position="241"/>
        <end position="274"/>
    </location>
</feature>
<dbReference type="GO" id="GO:0005681">
    <property type="term" value="C:spliceosomal complex"/>
    <property type="evidence" value="ECO:0007669"/>
    <property type="project" value="TreeGrafter"/>
</dbReference>
<dbReference type="AlphaFoldDB" id="A0A835V5S7"/>
<feature type="domain" description="PWI" evidence="3">
    <location>
        <begin position="27"/>
        <end position="125"/>
    </location>
</feature>
<evidence type="ECO:0000259" key="3">
    <source>
        <dbReference type="PROSITE" id="PS51025"/>
    </source>
</evidence>
<proteinExistence type="predicted"/>
<gene>
    <name evidence="4" type="ORF">HPP92_012220</name>
</gene>
<dbReference type="GO" id="GO:0003723">
    <property type="term" value="F:RNA binding"/>
    <property type="evidence" value="ECO:0007669"/>
    <property type="project" value="TreeGrafter"/>
</dbReference>
<dbReference type="EMBL" id="JADCNM010000005">
    <property type="protein sequence ID" value="KAG0484136.1"/>
    <property type="molecule type" value="Genomic_DNA"/>
</dbReference>
<evidence type="ECO:0000256" key="2">
    <source>
        <dbReference type="SAM" id="MobiDB-lite"/>
    </source>
</evidence>
<feature type="region of interest" description="Disordered" evidence="2">
    <location>
        <begin position="126"/>
        <end position="310"/>
    </location>
</feature>
<dbReference type="SMART" id="SM00311">
    <property type="entry name" value="PWI"/>
    <property type="match status" value="1"/>
</dbReference>
<evidence type="ECO:0000313" key="5">
    <source>
        <dbReference type="Proteomes" id="UP000639772"/>
    </source>
</evidence>
<dbReference type="PROSITE" id="PS51025">
    <property type="entry name" value="PWI"/>
    <property type="match status" value="1"/>
</dbReference>
<comment type="caution">
    <text evidence="4">The sequence shown here is derived from an EMBL/GenBank/DDBJ whole genome shotgun (WGS) entry which is preliminary data.</text>
</comment>
<feature type="compositionally biased region" description="Polar residues" evidence="2">
    <location>
        <begin position="225"/>
        <end position="236"/>
    </location>
</feature>
<dbReference type="InterPro" id="IPR052225">
    <property type="entry name" value="Ser/Arg_repetitive_matrix"/>
</dbReference>
<dbReference type="PANTHER" id="PTHR23148:SF0">
    <property type="entry name" value="SERINE_ARGININE REPETITIVE MATRIX PROTEIN 1"/>
    <property type="match status" value="1"/>
</dbReference>
<dbReference type="InterPro" id="IPR002483">
    <property type="entry name" value="PWI_dom"/>
</dbReference>
<name>A0A835V5S7_VANPL</name>
<evidence type="ECO:0000313" key="4">
    <source>
        <dbReference type="EMBL" id="KAG0484136.1"/>
    </source>
</evidence>
<evidence type="ECO:0000256" key="1">
    <source>
        <dbReference type="ARBA" id="ARBA00022664"/>
    </source>
</evidence>
<dbReference type="Pfam" id="PF01480">
    <property type="entry name" value="PWI"/>
    <property type="match status" value="1"/>
</dbReference>
<dbReference type="Gene3D" id="1.20.1390.10">
    <property type="entry name" value="PWI domain"/>
    <property type="match status" value="1"/>
</dbReference>
<dbReference type="GO" id="GO:0048024">
    <property type="term" value="P:regulation of mRNA splicing, via spliceosome"/>
    <property type="evidence" value="ECO:0007669"/>
    <property type="project" value="TreeGrafter"/>
</dbReference>
<dbReference type="GO" id="GO:0006397">
    <property type="term" value="P:mRNA processing"/>
    <property type="evidence" value="ECO:0007669"/>
    <property type="project" value="UniProtKB-KW"/>
</dbReference>
<dbReference type="PANTHER" id="PTHR23148">
    <property type="entry name" value="SERINE/ARGININE REGULATED NUCLEAR MATRIX PROTEIN"/>
    <property type="match status" value="1"/>
</dbReference>
<protein>
    <recommendedName>
        <fullName evidence="3">PWI domain-containing protein</fullName>
    </recommendedName>
</protein>
<keyword evidence="1" id="KW-0507">mRNA processing</keyword>
<dbReference type="InterPro" id="IPR036483">
    <property type="entry name" value="PWI_dom_sf"/>
</dbReference>
<organism evidence="4 5">
    <name type="scientific">Vanilla planifolia</name>
    <name type="common">Vanilla</name>
    <dbReference type="NCBI Taxonomy" id="51239"/>
    <lineage>
        <taxon>Eukaryota</taxon>
        <taxon>Viridiplantae</taxon>
        <taxon>Streptophyta</taxon>
        <taxon>Embryophyta</taxon>
        <taxon>Tracheophyta</taxon>
        <taxon>Spermatophyta</taxon>
        <taxon>Magnoliopsida</taxon>
        <taxon>Liliopsida</taxon>
        <taxon>Asparagales</taxon>
        <taxon>Orchidaceae</taxon>
        <taxon>Vanilloideae</taxon>
        <taxon>Vanilleae</taxon>
        <taxon>Vanilla</taxon>
    </lineage>
</organism>
<dbReference type="SUPFAM" id="SSF101233">
    <property type="entry name" value="PWI domain"/>
    <property type="match status" value="1"/>
</dbReference>
<feature type="compositionally biased region" description="Basic and acidic residues" evidence="2">
    <location>
        <begin position="193"/>
        <end position="216"/>
    </location>
</feature>